<dbReference type="AlphaFoldDB" id="F5YEA3"/>
<organism evidence="1 2">
    <name type="scientific">Leadbettera azotonutricia (strain ATCC BAA-888 / DSM 13862 / ZAS-9)</name>
    <name type="common">Treponema azotonutricium</name>
    <dbReference type="NCBI Taxonomy" id="545695"/>
    <lineage>
        <taxon>Bacteria</taxon>
        <taxon>Pseudomonadati</taxon>
        <taxon>Spirochaetota</taxon>
        <taxon>Spirochaetia</taxon>
        <taxon>Spirochaetales</taxon>
        <taxon>Breznakiellaceae</taxon>
        <taxon>Leadbettera</taxon>
    </lineage>
</organism>
<dbReference type="InParanoid" id="F5YEA3"/>
<dbReference type="STRING" id="545695.TREAZ_0224"/>
<protein>
    <submittedName>
        <fullName evidence="1">Uncharacterized protein</fullName>
    </submittedName>
</protein>
<dbReference type="EMBL" id="CP001841">
    <property type="protein sequence ID" value="AEF81104.1"/>
    <property type="molecule type" value="Genomic_DNA"/>
</dbReference>
<sequence>MIEKVIMFQKIWPLLGILAFWLGLASPAAQTAAEMDSLLENQAISYSDAARFVLPAAGVLPNNVGAQAAFDEALSRGWLPKGAAASDEANLGGISFLVMKAFGIKGGLMYTLFPGPRYAYRQLLYRKLIQGRVDPGMKVGGDYFLYVVGRVLDFLGETGEANG</sequence>
<dbReference type="HOGENOM" id="CLU_142314_0_0_12"/>
<keyword evidence="2" id="KW-1185">Reference proteome</keyword>
<dbReference type="Proteomes" id="UP000009222">
    <property type="component" value="Chromosome"/>
</dbReference>
<gene>
    <name evidence="1" type="ordered locus">TREAZ_0224</name>
</gene>
<reference evidence="1 2" key="2">
    <citation type="journal article" date="2011" name="ISME J.">
        <title>RNA-seq reveals cooperative metabolic interactions between two termite-gut spirochete species in co-culture.</title>
        <authorList>
            <person name="Rosenthal A.Z."/>
            <person name="Matson E.G."/>
            <person name="Eldar A."/>
            <person name="Leadbetter J.R."/>
        </authorList>
    </citation>
    <scope>NUCLEOTIDE SEQUENCE [LARGE SCALE GENOMIC DNA]</scope>
    <source>
        <strain evidence="2">ATCC BAA-888 / DSM 13862 / ZAS-9</strain>
    </source>
</reference>
<reference evidence="2" key="1">
    <citation type="submission" date="2009-12" db="EMBL/GenBank/DDBJ databases">
        <title>Complete sequence of Treponema azotonutricium strain ZAS-9.</title>
        <authorList>
            <person name="Tetu S.G."/>
            <person name="Matson E."/>
            <person name="Ren Q."/>
            <person name="Seshadri R."/>
            <person name="Elbourne L."/>
            <person name="Hassan K.A."/>
            <person name="Durkin A."/>
            <person name="Radune D."/>
            <person name="Mohamoud Y."/>
            <person name="Shay R."/>
            <person name="Jin S."/>
            <person name="Zhang X."/>
            <person name="Lucey K."/>
            <person name="Ballor N.R."/>
            <person name="Ottesen E."/>
            <person name="Rosenthal R."/>
            <person name="Allen A."/>
            <person name="Leadbetter J.R."/>
            <person name="Paulsen I.T."/>
        </authorList>
    </citation>
    <scope>NUCLEOTIDE SEQUENCE [LARGE SCALE GENOMIC DNA]</scope>
    <source>
        <strain evidence="2">ATCC BAA-888 / DSM 13862 / ZAS-9</strain>
    </source>
</reference>
<evidence type="ECO:0000313" key="2">
    <source>
        <dbReference type="Proteomes" id="UP000009222"/>
    </source>
</evidence>
<accession>F5YEA3</accession>
<evidence type="ECO:0000313" key="1">
    <source>
        <dbReference type="EMBL" id="AEF81104.1"/>
    </source>
</evidence>
<dbReference type="KEGG" id="taz:TREAZ_0224"/>
<name>F5YEA3_LEAAZ</name>
<proteinExistence type="predicted"/>